<organism evidence="4 5">
    <name type="scientific">Neoroseomonas soli</name>
    <dbReference type="NCBI Taxonomy" id="1081025"/>
    <lineage>
        <taxon>Bacteria</taxon>
        <taxon>Pseudomonadati</taxon>
        <taxon>Pseudomonadota</taxon>
        <taxon>Alphaproteobacteria</taxon>
        <taxon>Acetobacterales</taxon>
        <taxon>Acetobacteraceae</taxon>
        <taxon>Neoroseomonas</taxon>
    </lineage>
</organism>
<evidence type="ECO:0000259" key="3">
    <source>
        <dbReference type="Pfam" id="PF02709"/>
    </source>
</evidence>
<feature type="domain" description="Galactosyltransferase C-terminal" evidence="3">
    <location>
        <begin position="169"/>
        <end position="218"/>
    </location>
</feature>
<feature type="domain" description="Glycosyltransferase 2-like" evidence="2">
    <location>
        <begin position="9"/>
        <end position="152"/>
    </location>
</feature>
<evidence type="ECO:0000313" key="4">
    <source>
        <dbReference type="EMBL" id="MBR0670938.1"/>
    </source>
</evidence>
<dbReference type="InterPro" id="IPR001173">
    <property type="entry name" value="Glyco_trans_2-like"/>
</dbReference>
<dbReference type="PANTHER" id="PTHR43179">
    <property type="entry name" value="RHAMNOSYLTRANSFERASE WBBL"/>
    <property type="match status" value="1"/>
</dbReference>
<proteinExistence type="predicted"/>
<dbReference type="RefSeq" id="WP_211861314.1">
    <property type="nucleotide sequence ID" value="NZ_JAAEDM010000012.1"/>
</dbReference>
<dbReference type="Proteomes" id="UP001138751">
    <property type="component" value="Unassembled WGS sequence"/>
</dbReference>
<keyword evidence="5" id="KW-1185">Reference proteome</keyword>
<keyword evidence="1" id="KW-0808">Transferase</keyword>
<dbReference type="SUPFAM" id="SSF53448">
    <property type="entry name" value="Nucleotide-diphospho-sugar transferases"/>
    <property type="match status" value="1"/>
</dbReference>
<gene>
    <name evidence="4" type="ORF">GXW76_07120</name>
</gene>
<reference evidence="4" key="1">
    <citation type="submission" date="2020-01" db="EMBL/GenBank/DDBJ databases">
        <authorList>
            <person name="Rat A."/>
        </authorList>
    </citation>
    <scope>NUCLEOTIDE SEQUENCE</scope>
    <source>
        <strain evidence="4">LMG 31231</strain>
    </source>
</reference>
<dbReference type="InterPro" id="IPR027791">
    <property type="entry name" value="Galactosyl_T_C"/>
</dbReference>
<evidence type="ECO:0000259" key="2">
    <source>
        <dbReference type="Pfam" id="PF00535"/>
    </source>
</evidence>
<dbReference type="Pfam" id="PF00535">
    <property type="entry name" value="Glycos_transf_2"/>
    <property type="match status" value="1"/>
</dbReference>
<dbReference type="GO" id="GO:0016740">
    <property type="term" value="F:transferase activity"/>
    <property type="evidence" value="ECO:0007669"/>
    <property type="project" value="UniProtKB-KW"/>
</dbReference>
<dbReference type="EMBL" id="JAAEDM010000012">
    <property type="protein sequence ID" value="MBR0670938.1"/>
    <property type="molecule type" value="Genomic_DNA"/>
</dbReference>
<accession>A0A9X9WUV9</accession>
<dbReference type="AlphaFoldDB" id="A0A9X9WUV9"/>
<comment type="caution">
    <text evidence="4">The sequence shown here is derived from an EMBL/GenBank/DDBJ whole genome shotgun (WGS) entry which is preliminary data.</text>
</comment>
<sequence>MSGAAPDLSVVVVSHGHEAMLPRCLGSLAPALDGLSAEMLVIDNLPSGGAAAALAGLPARVVGNAVPLGFAANVNRGAAATTGRHLLFLNPDTEHRAGRIAEALDFLAARPRIGLLGCTLLEEDGSPQQSFRRFPSPAVPIARGLGADRWPWRPAWYRRAMMVGQAGEEPFPVDWIFGAFLLMRRADFERVGGMDEGYRLYYEDIDLAWRLRRLGLATWVHPGLRFLHAHQRASAKRPFSRAWRWHVAGALRYFARTAGRRPDPEA</sequence>
<dbReference type="Pfam" id="PF02709">
    <property type="entry name" value="Glyco_transf_7C"/>
    <property type="match status" value="1"/>
</dbReference>
<name>A0A9X9WUV9_9PROT</name>
<dbReference type="InterPro" id="IPR029044">
    <property type="entry name" value="Nucleotide-diphossugar_trans"/>
</dbReference>
<dbReference type="PANTHER" id="PTHR43179:SF7">
    <property type="entry name" value="RHAMNOSYLTRANSFERASE WBBL"/>
    <property type="match status" value="1"/>
</dbReference>
<dbReference type="Gene3D" id="3.90.550.10">
    <property type="entry name" value="Spore Coat Polysaccharide Biosynthesis Protein SpsA, Chain A"/>
    <property type="match status" value="1"/>
</dbReference>
<evidence type="ECO:0000313" key="5">
    <source>
        <dbReference type="Proteomes" id="UP001138751"/>
    </source>
</evidence>
<protein>
    <submittedName>
        <fullName evidence="4">Glycosyltransferase family 2 protein</fullName>
    </submittedName>
</protein>
<reference evidence="4" key="2">
    <citation type="journal article" date="2021" name="Syst. Appl. Microbiol.">
        <title>Roseomonas hellenica sp. nov., isolated from roots of wild-growing Alkanna tinctoria.</title>
        <authorList>
            <person name="Rat A."/>
            <person name="Naranjo H.D."/>
            <person name="Lebbe L."/>
            <person name="Cnockaert M."/>
            <person name="Krigas N."/>
            <person name="Grigoriadou K."/>
            <person name="Maloupa E."/>
            <person name="Willems A."/>
        </authorList>
    </citation>
    <scope>NUCLEOTIDE SEQUENCE</scope>
    <source>
        <strain evidence="4">LMG 31231</strain>
    </source>
</reference>
<evidence type="ECO:0000256" key="1">
    <source>
        <dbReference type="ARBA" id="ARBA00022679"/>
    </source>
</evidence>